<reference evidence="1" key="1">
    <citation type="submission" date="2014-11" db="EMBL/GenBank/DDBJ databases">
        <authorList>
            <person name="Amaro Gonzalez C."/>
        </authorList>
    </citation>
    <scope>NUCLEOTIDE SEQUENCE</scope>
</reference>
<accession>A0A0E9WM51</accession>
<dbReference type="EMBL" id="GBXM01017912">
    <property type="protein sequence ID" value="JAH90665.1"/>
    <property type="molecule type" value="Transcribed_RNA"/>
</dbReference>
<sequence>MRHQLFHYLTLYELRKVYCHHQSTSGGQLSAMTYQPRSQAASSNYAEDSPMGHEERWGRTASLSCTSVPLTHRHQPVLSEETRIICL</sequence>
<protein>
    <submittedName>
        <fullName evidence="1">Uncharacterized protein</fullName>
    </submittedName>
</protein>
<evidence type="ECO:0000313" key="1">
    <source>
        <dbReference type="EMBL" id="JAH90665.1"/>
    </source>
</evidence>
<proteinExistence type="predicted"/>
<name>A0A0E9WM51_ANGAN</name>
<dbReference type="AlphaFoldDB" id="A0A0E9WM51"/>
<organism evidence="1">
    <name type="scientific">Anguilla anguilla</name>
    <name type="common">European freshwater eel</name>
    <name type="synonym">Muraena anguilla</name>
    <dbReference type="NCBI Taxonomy" id="7936"/>
    <lineage>
        <taxon>Eukaryota</taxon>
        <taxon>Metazoa</taxon>
        <taxon>Chordata</taxon>
        <taxon>Craniata</taxon>
        <taxon>Vertebrata</taxon>
        <taxon>Euteleostomi</taxon>
        <taxon>Actinopterygii</taxon>
        <taxon>Neopterygii</taxon>
        <taxon>Teleostei</taxon>
        <taxon>Anguilliformes</taxon>
        <taxon>Anguillidae</taxon>
        <taxon>Anguilla</taxon>
    </lineage>
</organism>
<reference evidence="1" key="2">
    <citation type="journal article" date="2015" name="Fish Shellfish Immunol.">
        <title>Early steps in the European eel (Anguilla anguilla)-Vibrio vulnificus interaction in the gills: Role of the RtxA13 toxin.</title>
        <authorList>
            <person name="Callol A."/>
            <person name="Pajuelo D."/>
            <person name="Ebbesson L."/>
            <person name="Teles M."/>
            <person name="MacKenzie S."/>
            <person name="Amaro C."/>
        </authorList>
    </citation>
    <scope>NUCLEOTIDE SEQUENCE</scope>
</reference>